<feature type="domain" description="Major facilitator superfamily (MFS) profile" evidence="9">
    <location>
        <begin position="9"/>
        <end position="390"/>
    </location>
</feature>
<dbReference type="HOGENOM" id="CLU_001265_47_1_6"/>
<dbReference type="GO" id="GO:0015385">
    <property type="term" value="F:sodium:proton antiporter activity"/>
    <property type="evidence" value="ECO:0007669"/>
    <property type="project" value="TreeGrafter"/>
</dbReference>
<dbReference type="InterPro" id="IPR004812">
    <property type="entry name" value="Efflux_drug-R_Bcr/CmlA"/>
</dbReference>
<dbReference type="PROSITE" id="PS00216">
    <property type="entry name" value="SUGAR_TRANSPORT_1"/>
    <property type="match status" value="1"/>
</dbReference>
<dbReference type="NCBIfam" id="TIGR00710">
    <property type="entry name" value="efflux_Bcr_CflA"/>
    <property type="match status" value="1"/>
</dbReference>
<dbReference type="InterPro" id="IPR020846">
    <property type="entry name" value="MFS_dom"/>
</dbReference>
<feature type="transmembrane region" description="Helical" evidence="8">
    <location>
        <begin position="278"/>
        <end position="300"/>
    </location>
</feature>
<dbReference type="Proteomes" id="UP000008555">
    <property type="component" value="Chromosome"/>
</dbReference>
<keyword evidence="4" id="KW-1003">Cell membrane</keyword>
<evidence type="ECO:0000256" key="6">
    <source>
        <dbReference type="ARBA" id="ARBA00022989"/>
    </source>
</evidence>
<evidence type="ECO:0000256" key="3">
    <source>
        <dbReference type="ARBA" id="ARBA00022448"/>
    </source>
</evidence>
<evidence type="ECO:0000256" key="2">
    <source>
        <dbReference type="ARBA" id="ARBA00006236"/>
    </source>
</evidence>
<evidence type="ECO:0000259" key="9">
    <source>
        <dbReference type="PROSITE" id="PS50850"/>
    </source>
</evidence>
<sequence length="398" mass="43823">MSVPSIRKTVWTLAPMAMALALAMDVYVPAVPHMATLFHVSAGQMQLTLSLFMFTCGIVQLVIGPLSDQYGRRRVSFFSIVIFSIGSILCATAHSVPELIVYRIIQAIGAVGMMVCGFAIVRDRYHGEKSGKTYSYLNGIIAFSPMFAPFVGSYLDVHLGWQSTFLILLLISLWAFLSLFFSLPESLPRNKRIKVDRRIFHEYKTIFTNRVFLNYTLSTAMGLSYLFIFCSISPYIIIQLLRIPELNYGYYFAFMGISFFVGSLLSGYFVGKIGIYKTVVVGFFISLIGGTIMALWYFITGLTINNFIWPMLLIGIGGTFGLGAGSGGAMEPFGDTAGAAAALSGSFRFLFSAILGMVVINKNISSTLPLALPAVLFSLVGLILFLSQRKGLIIIHRK</sequence>
<feature type="transmembrane region" description="Helical" evidence="8">
    <location>
        <begin position="250"/>
        <end position="271"/>
    </location>
</feature>
<dbReference type="GO" id="GO:1990961">
    <property type="term" value="P:xenobiotic detoxification by transmembrane export across the plasma membrane"/>
    <property type="evidence" value="ECO:0007669"/>
    <property type="project" value="InterPro"/>
</dbReference>
<dbReference type="PANTHER" id="PTHR23502">
    <property type="entry name" value="MAJOR FACILITATOR SUPERFAMILY"/>
    <property type="match status" value="1"/>
</dbReference>
<keyword evidence="5 8" id="KW-0812">Transmembrane</keyword>
<dbReference type="RefSeq" id="WP_010958054.1">
    <property type="nucleotide sequence ID" value="NC_009727.1"/>
</dbReference>
<dbReference type="SUPFAM" id="SSF103473">
    <property type="entry name" value="MFS general substrate transporter"/>
    <property type="match status" value="1"/>
</dbReference>
<dbReference type="InterPro" id="IPR005829">
    <property type="entry name" value="Sugar_transporter_CS"/>
</dbReference>
<feature type="transmembrane region" description="Helical" evidence="8">
    <location>
        <begin position="337"/>
        <end position="360"/>
    </location>
</feature>
<comment type="subcellular location">
    <subcellularLocation>
        <location evidence="8">Cell inner membrane</location>
        <topology evidence="8">Multi-pass membrane protein</topology>
    </subcellularLocation>
    <subcellularLocation>
        <location evidence="1">Cell membrane</location>
        <topology evidence="1">Multi-pass membrane protein</topology>
    </subcellularLocation>
</comment>
<gene>
    <name evidence="10" type="ordered locus">CBUD_1271</name>
</gene>
<keyword evidence="3 8" id="KW-0813">Transport</keyword>
<dbReference type="Gene3D" id="1.20.1720.10">
    <property type="entry name" value="Multidrug resistance protein D"/>
    <property type="match status" value="1"/>
</dbReference>
<accession>A9KFN7</accession>
<comment type="similarity">
    <text evidence="2 8">Belongs to the major facilitator superfamily. Bcr/CmlA family.</text>
</comment>
<evidence type="ECO:0000313" key="10">
    <source>
        <dbReference type="EMBL" id="ABS77125.1"/>
    </source>
</evidence>
<evidence type="ECO:0000256" key="4">
    <source>
        <dbReference type="ARBA" id="ARBA00022475"/>
    </source>
</evidence>
<feature type="transmembrane region" description="Helical" evidence="8">
    <location>
        <begin position="12"/>
        <end position="31"/>
    </location>
</feature>
<feature type="transmembrane region" description="Helical" evidence="8">
    <location>
        <begin position="366"/>
        <end position="387"/>
    </location>
</feature>
<evidence type="ECO:0000256" key="5">
    <source>
        <dbReference type="ARBA" id="ARBA00022692"/>
    </source>
</evidence>
<dbReference type="GO" id="GO:0042910">
    <property type="term" value="F:xenobiotic transmembrane transporter activity"/>
    <property type="evidence" value="ECO:0007669"/>
    <property type="project" value="InterPro"/>
</dbReference>
<evidence type="ECO:0000256" key="1">
    <source>
        <dbReference type="ARBA" id="ARBA00004651"/>
    </source>
</evidence>
<dbReference type="InterPro" id="IPR011701">
    <property type="entry name" value="MFS"/>
</dbReference>
<feature type="transmembrane region" description="Helical" evidence="8">
    <location>
        <begin position="306"/>
        <end position="325"/>
    </location>
</feature>
<keyword evidence="6 8" id="KW-1133">Transmembrane helix</keyword>
<dbReference type="KEGG" id="cbd:CBUD_1271"/>
<dbReference type="EMBL" id="CP000733">
    <property type="protein sequence ID" value="ABS77125.1"/>
    <property type="molecule type" value="Genomic_DNA"/>
</dbReference>
<reference evidence="10 11" key="1">
    <citation type="journal article" date="2009" name="Infect. Immun.">
        <title>Comparative genomics reveal extensive transposon-mediated genomic plasticity and diversity among potential effector proteins within the genus Coxiella.</title>
        <authorList>
            <person name="Beare P.A."/>
            <person name="Unsworth N."/>
            <person name="Andoh M."/>
            <person name="Voth D.E."/>
            <person name="Omsland A."/>
            <person name="Gilk S.D."/>
            <person name="Williams K.P."/>
            <person name="Sobral B.W."/>
            <person name="Kupko J.J.III."/>
            <person name="Porcella S.F."/>
            <person name="Samuel J.E."/>
            <person name="Heinzen R.A."/>
        </authorList>
    </citation>
    <scope>NUCLEOTIDE SEQUENCE [LARGE SCALE GENOMIC DNA]</scope>
    <source>
        <strain evidence="10 11">Dugway 5J108-111</strain>
    </source>
</reference>
<feature type="transmembrane region" description="Helical" evidence="8">
    <location>
        <begin position="100"/>
        <end position="121"/>
    </location>
</feature>
<dbReference type="GO" id="GO:0005886">
    <property type="term" value="C:plasma membrane"/>
    <property type="evidence" value="ECO:0007669"/>
    <property type="project" value="UniProtKB-SubCell"/>
</dbReference>
<proteinExistence type="inferred from homology"/>
<feature type="transmembrane region" description="Helical" evidence="8">
    <location>
        <begin position="43"/>
        <end position="63"/>
    </location>
</feature>
<keyword evidence="7 8" id="KW-0472">Membrane</keyword>
<feature type="transmembrane region" description="Helical" evidence="8">
    <location>
        <begin position="212"/>
        <end position="238"/>
    </location>
</feature>
<evidence type="ECO:0000256" key="7">
    <source>
        <dbReference type="ARBA" id="ARBA00023136"/>
    </source>
</evidence>
<keyword evidence="8" id="KW-0997">Cell inner membrane</keyword>
<dbReference type="PANTHER" id="PTHR23502:SF132">
    <property type="entry name" value="POLYAMINE TRANSPORTER 2-RELATED"/>
    <property type="match status" value="1"/>
</dbReference>
<feature type="transmembrane region" description="Helical" evidence="8">
    <location>
        <begin position="133"/>
        <end position="155"/>
    </location>
</feature>
<dbReference type="PROSITE" id="PS50850">
    <property type="entry name" value="MFS"/>
    <property type="match status" value="1"/>
</dbReference>
<dbReference type="InterPro" id="IPR036259">
    <property type="entry name" value="MFS_trans_sf"/>
</dbReference>
<evidence type="ECO:0000313" key="11">
    <source>
        <dbReference type="Proteomes" id="UP000008555"/>
    </source>
</evidence>
<dbReference type="AlphaFoldDB" id="A9KFN7"/>
<feature type="transmembrane region" description="Helical" evidence="8">
    <location>
        <begin position="75"/>
        <end position="94"/>
    </location>
</feature>
<protein>
    <recommendedName>
        <fullName evidence="8">Bcr/CflA family efflux transporter</fullName>
    </recommendedName>
</protein>
<name>A9KFN7_COXBN</name>
<dbReference type="CDD" id="cd17320">
    <property type="entry name" value="MFS_MdfA_MDR_like"/>
    <property type="match status" value="1"/>
</dbReference>
<evidence type="ECO:0000256" key="8">
    <source>
        <dbReference type="RuleBase" id="RU365088"/>
    </source>
</evidence>
<feature type="transmembrane region" description="Helical" evidence="8">
    <location>
        <begin position="161"/>
        <end position="183"/>
    </location>
</feature>
<dbReference type="Pfam" id="PF07690">
    <property type="entry name" value="MFS_1"/>
    <property type="match status" value="1"/>
</dbReference>
<organism evidence="10 11">
    <name type="scientific">Coxiella burnetii (strain Dugway 5J108-111)</name>
    <dbReference type="NCBI Taxonomy" id="434922"/>
    <lineage>
        <taxon>Bacteria</taxon>
        <taxon>Pseudomonadati</taxon>
        <taxon>Pseudomonadota</taxon>
        <taxon>Gammaproteobacteria</taxon>
        <taxon>Legionellales</taxon>
        <taxon>Coxiellaceae</taxon>
        <taxon>Coxiella</taxon>
    </lineage>
</organism>